<feature type="binding site" evidence="11">
    <location>
        <position position="161"/>
    </location>
    <ligand>
        <name>Zn(2+)</name>
        <dbReference type="ChEBI" id="CHEBI:29105"/>
    </ligand>
</feature>
<dbReference type="Pfam" id="PF00870">
    <property type="entry name" value="P53"/>
    <property type="match status" value="1"/>
</dbReference>
<evidence type="ECO:0000256" key="8">
    <source>
        <dbReference type="ARBA" id="ARBA00023159"/>
    </source>
</evidence>
<dbReference type="STRING" id="62324.A0A182R5P0"/>
<evidence type="ECO:0000259" key="13">
    <source>
        <dbReference type="Pfam" id="PF00870"/>
    </source>
</evidence>
<evidence type="ECO:0000256" key="10">
    <source>
        <dbReference type="ARBA" id="ARBA00023242"/>
    </source>
</evidence>
<proteinExistence type="inferred from homology"/>
<feature type="region of interest" description="Disordered" evidence="12">
    <location>
        <begin position="284"/>
        <end position="312"/>
    </location>
</feature>
<keyword evidence="4 11" id="KW-0479">Metal-binding</keyword>
<dbReference type="EnsemblMetazoa" id="AFUN001484-RA">
    <property type="protein sequence ID" value="AFUN001484-PA"/>
    <property type="gene ID" value="AFUN001484"/>
</dbReference>
<organism evidence="14">
    <name type="scientific">Anopheles funestus</name>
    <name type="common">African malaria mosquito</name>
    <dbReference type="NCBI Taxonomy" id="62324"/>
    <lineage>
        <taxon>Eukaryota</taxon>
        <taxon>Metazoa</taxon>
        <taxon>Ecdysozoa</taxon>
        <taxon>Arthropoda</taxon>
        <taxon>Hexapoda</taxon>
        <taxon>Insecta</taxon>
        <taxon>Pterygota</taxon>
        <taxon>Neoptera</taxon>
        <taxon>Endopterygota</taxon>
        <taxon>Diptera</taxon>
        <taxon>Nematocera</taxon>
        <taxon>Culicoidea</taxon>
        <taxon>Culicidae</taxon>
        <taxon>Anophelinae</taxon>
        <taxon>Anopheles</taxon>
    </lineage>
</organism>
<dbReference type="GO" id="GO:0006915">
    <property type="term" value="P:apoptotic process"/>
    <property type="evidence" value="ECO:0007669"/>
    <property type="project" value="UniProtKB-KW"/>
</dbReference>
<evidence type="ECO:0000256" key="6">
    <source>
        <dbReference type="ARBA" id="ARBA00023015"/>
    </source>
</evidence>
<dbReference type="InterPro" id="IPR008967">
    <property type="entry name" value="p53-like_TF_DNA-bd_sf"/>
</dbReference>
<dbReference type="VEuPathDB" id="VectorBase:AFUN001484"/>
<feature type="binding site" evidence="11">
    <location>
        <position position="223"/>
    </location>
    <ligand>
        <name>Zn(2+)</name>
        <dbReference type="ChEBI" id="CHEBI:29105"/>
    </ligand>
</feature>
<sequence>MSTPPIDVGDAGIADEDMFATGNASQVSIINSEVLETHILQFVDEVNDDNFMMPALSQRSTPDMKFSLSSSLNPAGKYPSSEDFCHDDVVCTVLPSSTQGSGFIYSQKLKKLFLKTESTCSFDVKCELSGLFSTQGWFVRVMLVSLAPESQHESIMRCHNHLAKDKAPEHIKEHVVRCKNVRHEYVGTGNGTFFEDRCAVLVPLDPEDLSVKIMLQFMCQNTCFHPNQRRTGLVFTLENDQGHIWARRMVQIKICINYRRDMQNEENPPVARRTAKNHSTKLTSVAGLSGNGSKRRYTSKNNRYRRQVSTGHAHEVMQSDLSHSPPPNLEPCLVDIEMPNLRMAKRLMDIAIGMISTQVLRANDPQTKAQLMQHIANIRHKRDMLVVNNSQCSVDSDLL</sequence>
<feature type="binding site" evidence="11">
    <location>
        <position position="158"/>
    </location>
    <ligand>
        <name>Zn(2+)</name>
        <dbReference type="ChEBI" id="CHEBI:29105"/>
    </ligand>
</feature>
<evidence type="ECO:0000256" key="4">
    <source>
        <dbReference type="ARBA" id="ARBA00022723"/>
    </source>
</evidence>
<dbReference type="CDD" id="cd08367">
    <property type="entry name" value="P53"/>
    <property type="match status" value="1"/>
</dbReference>
<feature type="compositionally biased region" description="Basic residues" evidence="12">
    <location>
        <begin position="293"/>
        <end position="306"/>
    </location>
</feature>
<keyword evidence="8" id="KW-0010">Activator</keyword>
<dbReference type="GO" id="GO:0000978">
    <property type="term" value="F:RNA polymerase II cis-regulatory region sequence-specific DNA binding"/>
    <property type="evidence" value="ECO:0007669"/>
    <property type="project" value="TreeGrafter"/>
</dbReference>
<dbReference type="GeneID" id="125774797"/>
<evidence type="ECO:0000256" key="11">
    <source>
        <dbReference type="PIRSR" id="PIRSR602117-1"/>
    </source>
</evidence>
<keyword evidence="3" id="KW-0053">Apoptosis</keyword>
<dbReference type="Gene3D" id="2.60.40.720">
    <property type="match status" value="1"/>
</dbReference>
<keyword evidence="5 11" id="KW-0862">Zinc</keyword>
<evidence type="ECO:0000256" key="7">
    <source>
        <dbReference type="ARBA" id="ARBA00023125"/>
    </source>
</evidence>
<keyword evidence="7" id="KW-0238">DNA-binding</keyword>
<evidence type="ECO:0000256" key="1">
    <source>
        <dbReference type="ARBA" id="ARBA00004123"/>
    </source>
</evidence>
<evidence type="ECO:0000256" key="5">
    <source>
        <dbReference type="ARBA" id="ARBA00022833"/>
    </source>
</evidence>
<dbReference type="KEGG" id="afun:125774797"/>
<dbReference type="GO" id="GO:0005634">
    <property type="term" value="C:nucleus"/>
    <property type="evidence" value="ECO:0007669"/>
    <property type="project" value="UniProtKB-SubCell"/>
</dbReference>
<dbReference type="VEuPathDB" id="VectorBase:AFUN2_002366"/>
<dbReference type="PANTHER" id="PTHR11447:SF16">
    <property type="entry name" value="P53 PROTEIN LONG FORM VARIANT 1"/>
    <property type="match status" value="1"/>
</dbReference>
<dbReference type="SUPFAM" id="SSF49417">
    <property type="entry name" value="p53-like transcription factors"/>
    <property type="match status" value="1"/>
</dbReference>
<protein>
    <submittedName>
        <fullName evidence="14">P53 domain-containing protein</fullName>
    </submittedName>
</protein>
<dbReference type="InterPro" id="IPR011615">
    <property type="entry name" value="p53_DNA-bd"/>
</dbReference>
<dbReference type="InterPro" id="IPR012346">
    <property type="entry name" value="p53/RUNT-type_TF_DNA-bd_sf"/>
</dbReference>
<evidence type="ECO:0000313" key="14">
    <source>
        <dbReference type="EnsemblMetazoa" id="AFUN001484-PA"/>
    </source>
</evidence>
<accession>A0A182R5P0</accession>
<evidence type="ECO:0000256" key="3">
    <source>
        <dbReference type="ARBA" id="ARBA00022703"/>
    </source>
</evidence>
<keyword evidence="9" id="KW-0804">Transcription</keyword>
<dbReference type="GO" id="GO:0046872">
    <property type="term" value="F:metal ion binding"/>
    <property type="evidence" value="ECO:0007669"/>
    <property type="project" value="UniProtKB-KW"/>
</dbReference>
<feature type="domain" description="p53 DNA-binding" evidence="13">
    <location>
        <begin position="95"/>
        <end position="267"/>
    </location>
</feature>
<feature type="binding site" evidence="11">
    <location>
        <position position="219"/>
    </location>
    <ligand>
        <name>Zn(2+)</name>
        <dbReference type="ChEBI" id="CHEBI:29105"/>
    </ligand>
</feature>
<dbReference type="RefSeq" id="XP_049300987.1">
    <property type="nucleotide sequence ID" value="XM_049445030.1"/>
</dbReference>
<dbReference type="InterPro" id="IPR002117">
    <property type="entry name" value="p53_tumour_suppressor"/>
</dbReference>
<dbReference type="AlphaFoldDB" id="A0A182R5P0"/>
<keyword evidence="6" id="KW-0805">Transcription regulation</keyword>
<comment type="similarity">
    <text evidence="2">Belongs to the p53 family.</text>
</comment>
<dbReference type="PRINTS" id="PR00386">
    <property type="entry name" value="P53SUPPRESSR"/>
</dbReference>
<evidence type="ECO:0000256" key="12">
    <source>
        <dbReference type="SAM" id="MobiDB-lite"/>
    </source>
</evidence>
<reference evidence="14" key="1">
    <citation type="submission" date="2020-05" db="UniProtKB">
        <authorList>
            <consortium name="EnsemblMetazoa"/>
        </authorList>
    </citation>
    <scope>IDENTIFICATION</scope>
    <source>
        <strain evidence="14">FUMOZ</strain>
    </source>
</reference>
<dbReference type="PANTHER" id="PTHR11447">
    <property type="entry name" value="CELLULAR TUMOR ANTIGEN P53"/>
    <property type="match status" value="1"/>
</dbReference>
<dbReference type="OrthoDB" id="5915660at2759"/>
<evidence type="ECO:0000256" key="9">
    <source>
        <dbReference type="ARBA" id="ARBA00023163"/>
    </source>
</evidence>
<dbReference type="GO" id="GO:0000981">
    <property type="term" value="F:DNA-binding transcription factor activity, RNA polymerase II-specific"/>
    <property type="evidence" value="ECO:0007669"/>
    <property type="project" value="TreeGrafter"/>
</dbReference>
<comment type="subcellular location">
    <subcellularLocation>
        <location evidence="1">Nucleus</location>
    </subcellularLocation>
</comment>
<name>A0A182R5P0_ANOFN</name>
<keyword evidence="10" id="KW-0539">Nucleus</keyword>
<comment type="cofactor">
    <cofactor evidence="11">
        <name>Zn(2+)</name>
        <dbReference type="ChEBI" id="CHEBI:29105"/>
    </cofactor>
    <text evidence="11">Binds 1 zinc ion per subunit.</text>
</comment>
<evidence type="ECO:0000256" key="2">
    <source>
        <dbReference type="ARBA" id="ARBA00006167"/>
    </source>
</evidence>